<evidence type="ECO:0000259" key="2">
    <source>
        <dbReference type="Pfam" id="PF13439"/>
    </source>
</evidence>
<reference evidence="3 4" key="1">
    <citation type="submission" date="2016-11" db="EMBL/GenBank/DDBJ databases">
        <title>Trade-off between light-utilization and light-protection in marine flavobacteria.</title>
        <authorList>
            <person name="Kumagai Y."/>
        </authorList>
    </citation>
    <scope>NUCLEOTIDE SEQUENCE [LARGE SCALE GENOMIC DNA]</scope>
    <source>
        <strain evidence="3 4">NBRC 107125</strain>
    </source>
</reference>
<keyword evidence="4" id="KW-1185">Reference proteome</keyword>
<dbReference type="Pfam" id="PF00534">
    <property type="entry name" value="Glycos_transf_1"/>
    <property type="match status" value="1"/>
</dbReference>
<evidence type="ECO:0008006" key="5">
    <source>
        <dbReference type="Google" id="ProtNLM"/>
    </source>
</evidence>
<dbReference type="AlphaFoldDB" id="A0A1X9NDC0"/>
<evidence type="ECO:0000313" key="4">
    <source>
        <dbReference type="Proteomes" id="UP000193450"/>
    </source>
</evidence>
<feature type="domain" description="Glycosyltransferase subfamily 4-like N-terminal" evidence="2">
    <location>
        <begin position="13"/>
        <end position="171"/>
    </location>
</feature>
<dbReference type="RefSeq" id="WP_085758021.1">
    <property type="nucleotide sequence ID" value="NZ_CP019343.1"/>
</dbReference>
<dbReference type="PANTHER" id="PTHR12526">
    <property type="entry name" value="GLYCOSYLTRANSFERASE"/>
    <property type="match status" value="1"/>
</dbReference>
<dbReference type="Pfam" id="PF13439">
    <property type="entry name" value="Glyco_transf_4"/>
    <property type="match status" value="1"/>
</dbReference>
<dbReference type="GO" id="GO:0016757">
    <property type="term" value="F:glycosyltransferase activity"/>
    <property type="evidence" value="ECO:0007669"/>
    <property type="project" value="InterPro"/>
</dbReference>
<name>A0A1X9NDC0_9GAMM</name>
<protein>
    <recommendedName>
        <fullName evidence="5">Glucosyltransferase I RfaG</fullName>
    </recommendedName>
</protein>
<dbReference type="SUPFAM" id="SSF53756">
    <property type="entry name" value="UDP-Glycosyltransferase/glycogen phosphorylase"/>
    <property type="match status" value="1"/>
</dbReference>
<proteinExistence type="predicted"/>
<sequence length="375" mass="42286">MKIALCLFKYFPYGGLQRNFLAIAEELLKRDHDITVYTGEWEGDCPSDLQLTLLPVKASTNHGRNKQFYQLLSSCLQQNPVDVVVGFNKMPGLDIYYCADTCFAAKAYEEKNWLYRLSPRSCWSIRYERAVFSKTSHTEILLLSADQGKAFNHYYETPDHRMHLMPPGISRTRVRSEDSDLKAAKLRQQLAIASDEKVIAFLGSDYKRKGLDRLLKAVAALPADTLEKTRVLVIGRDKRMKDYEAQAVKLGIRDHIIFVGQRDDVPELLFASDCLAHPAYLENTGNVLLEAVVAGLPVLCSGVCGYAFYIRDNNLGAVTPEPFKQSVMNEQLATLLASDTDWRKRCLAFAQSADIYSRPLRIAEKIEAIGAELCQ</sequence>
<gene>
    <name evidence="3" type="ORF">BST96_07065</name>
</gene>
<dbReference type="PANTHER" id="PTHR12526:SF641">
    <property type="entry name" value="LIPOPOLYSACCHARIDE CORE BIOSYNTHESIS PROTEIN RFAG"/>
    <property type="match status" value="1"/>
</dbReference>
<dbReference type="Proteomes" id="UP000193450">
    <property type="component" value="Chromosome"/>
</dbReference>
<dbReference type="OrthoDB" id="9802524at2"/>
<dbReference type="InterPro" id="IPR001296">
    <property type="entry name" value="Glyco_trans_1"/>
</dbReference>
<evidence type="ECO:0000313" key="3">
    <source>
        <dbReference type="EMBL" id="ARN73895.1"/>
    </source>
</evidence>
<dbReference type="GO" id="GO:1901135">
    <property type="term" value="P:carbohydrate derivative metabolic process"/>
    <property type="evidence" value="ECO:0007669"/>
    <property type="project" value="UniProtKB-ARBA"/>
</dbReference>
<dbReference type="EMBL" id="CP019343">
    <property type="protein sequence ID" value="ARN73895.1"/>
    <property type="molecule type" value="Genomic_DNA"/>
</dbReference>
<evidence type="ECO:0000259" key="1">
    <source>
        <dbReference type="Pfam" id="PF00534"/>
    </source>
</evidence>
<dbReference type="InterPro" id="IPR028098">
    <property type="entry name" value="Glyco_trans_4-like_N"/>
</dbReference>
<dbReference type="STRING" id="716816.BST96_07065"/>
<dbReference type="KEGG" id="osg:BST96_07065"/>
<dbReference type="Gene3D" id="3.40.50.2000">
    <property type="entry name" value="Glycogen Phosphorylase B"/>
    <property type="match status" value="2"/>
</dbReference>
<accession>A0A1X9NDC0</accession>
<dbReference type="CDD" id="cd03801">
    <property type="entry name" value="GT4_PimA-like"/>
    <property type="match status" value="1"/>
</dbReference>
<organism evidence="3 4">
    <name type="scientific">Oceanicoccus sagamiensis</name>
    <dbReference type="NCBI Taxonomy" id="716816"/>
    <lineage>
        <taxon>Bacteria</taxon>
        <taxon>Pseudomonadati</taxon>
        <taxon>Pseudomonadota</taxon>
        <taxon>Gammaproteobacteria</taxon>
        <taxon>Cellvibrionales</taxon>
        <taxon>Spongiibacteraceae</taxon>
        <taxon>Oceanicoccus</taxon>
    </lineage>
</organism>
<feature type="domain" description="Glycosyl transferase family 1" evidence="1">
    <location>
        <begin position="185"/>
        <end position="345"/>
    </location>
</feature>